<organism evidence="1 2">
    <name type="scientific">Diploptera punctata</name>
    <name type="common">Pacific beetle cockroach</name>
    <dbReference type="NCBI Taxonomy" id="6984"/>
    <lineage>
        <taxon>Eukaryota</taxon>
        <taxon>Metazoa</taxon>
        <taxon>Ecdysozoa</taxon>
        <taxon>Arthropoda</taxon>
        <taxon>Hexapoda</taxon>
        <taxon>Insecta</taxon>
        <taxon>Pterygota</taxon>
        <taxon>Neoptera</taxon>
        <taxon>Polyneoptera</taxon>
        <taxon>Dictyoptera</taxon>
        <taxon>Blattodea</taxon>
        <taxon>Blaberoidea</taxon>
        <taxon>Blaberidae</taxon>
        <taxon>Diplopterinae</taxon>
        <taxon>Diploptera</taxon>
    </lineage>
</organism>
<dbReference type="AlphaFoldDB" id="A0AAD8E559"/>
<sequence length="95" mass="11138">MTALAIAFALTHVPRSLWFFIRSYFELDSKPSEILDCVDEITNYLMFFHSIVNPIALYIASATFRNLFNQYLFRFHSNKVKHKELDNTKSTQGNK</sequence>
<dbReference type="Gene3D" id="1.20.1070.10">
    <property type="entry name" value="Rhodopsin 7-helix transmembrane proteins"/>
    <property type="match status" value="1"/>
</dbReference>
<comment type="caution">
    <text evidence="1">The sequence shown here is derived from an EMBL/GenBank/DDBJ whole genome shotgun (WGS) entry which is preliminary data.</text>
</comment>
<gene>
    <name evidence="1" type="ORF">L9F63_006185</name>
</gene>
<evidence type="ECO:0000313" key="1">
    <source>
        <dbReference type="EMBL" id="KAJ9577211.1"/>
    </source>
</evidence>
<accession>A0AAD8E559</accession>
<proteinExistence type="predicted"/>
<dbReference type="EMBL" id="JASPKZ010009370">
    <property type="protein sequence ID" value="KAJ9577211.1"/>
    <property type="molecule type" value="Genomic_DNA"/>
</dbReference>
<protein>
    <recommendedName>
        <fullName evidence="3">G-protein coupled receptors family 1 profile domain-containing protein</fullName>
    </recommendedName>
</protein>
<reference evidence="1" key="1">
    <citation type="journal article" date="2023" name="IScience">
        <title>Live-bearing cockroach genome reveals convergent evolutionary mechanisms linked to viviparity in insects and beyond.</title>
        <authorList>
            <person name="Fouks B."/>
            <person name="Harrison M.C."/>
            <person name="Mikhailova A.A."/>
            <person name="Marchal E."/>
            <person name="English S."/>
            <person name="Carruthers M."/>
            <person name="Jennings E.C."/>
            <person name="Chiamaka E.L."/>
            <person name="Frigard R.A."/>
            <person name="Pippel M."/>
            <person name="Attardo G.M."/>
            <person name="Benoit J.B."/>
            <person name="Bornberg-Bauer E."/>
            <person name="Tobe S.S."/>
        </authorList>
    </citation>
    <scope>NUCLEOTIDE SEQUENCE</scope>
    <source>
        <strain evidence="1">Stay&amp;Tobe</strain>
    </source>
</reference>
<dbReference type="SUPFAM" id="SSF81321">
    <property type="entry name" value="Family A G protein-coupled receptor-like"/>
    <property type="match status" value="1"/>
</dbReference>
<keyword evidence="2" id="KW-1185">Reference proteome</keyword>
<evidence type="ECO:0000313" key="2">
    <source>
        <dbReference type="Proteomes" id="UP001233999"/>
    </source>
</evidence>
<dbReference type="Proteomes" id="UP001233999">
    <property type="component" value="Unassembled WGS sequence"/>
</dbReference>
<name>A0AAD8E559_DIPPU</name>
<reference evidence="1" key="2">
    <citation type="submission" date="2023-05" db="EMBL/GenBank/DDBJ databases">
        <authorList>
            <person name="Fouks B."/>
        </authorList>
    </citation>
    <scope>NUCLEOTIDE SEQUENCE</scope>
    <source>
        <strain evidence="1">Stay&amp;Tobe</strain>
        <tissue evidence="1">Testes</tissue>
    </source>
</reference>
<evidence type="ECO:0008006" key="3">
    <source>
        <dbReference type="Google" id="ProtNLM"/>
    </source>
</evidence>